<sequence length="110" mass="11458">MPLGLPVPISCFQSPTGQKDPIGLLLQPDSIPHCRCPSAGSRITGAIGTNNPASTAPVSRHGNGGAKHSPLGLNVPHLPRNVFEGLPEVEVESPPHGRLHQAFPADPQDV</sequence>
<protein>
    <submittedName>
        <fullName evidence="2">Uncharacterized protein</fullName>
    </submittedName>
</protein>
<comment type="caution">
    <text evidence="2">The sequence shown here is derived from an EMBL/GenBank/DDBJ whole genome shotgun (WGS) entry which is preliminary data.</text>
</comment>
<dbReference type="Proteomes" id="UP001345963">
    <property type="component" value="Unassembled WGS sequence"/>
</dbReference>
<feature type="region of interest" description="Disordered" evidence="1">
    <location>
        <begin position="45"/>
        <end position="76"/>
    </location>
</feature>
<keyword evidence="3" id="KW-1185">Reference proteome</keyword>
<evidence type="ECO:0000313" key="3">
    <source>
        <dbReference type="Proteomes" id="UP001345963"/>
    </source>
</evidence>
<feature type="compositionally biased region" description="Polar residues" evidence="1">
    <location>
        <begin position="47"/>
        <end position="57"/>
    </location>
</feature>
<dbReference type="EMBL" id="JAHUTI010015719">
    <property type="protein sequence ID" value="MED6237458.1"/>
    <property type="molecule type" value="Genomic_DNA"/>
</dbReference>
<reference evidence="2 3" key="1">
    <citation type="submission" date="2021-07" db="EMBL/GenBank/DDBJ databases">
        <authorList>
            <person name="Palmer J.M."/>
        </authorList>
    </citation>
    <scope>NUCLEOTIDE SEQUENCE [LARGE SCALE GENOMIC DNA]</scope>
    <source>
        <strain evidence="2 3">AT_MEX2019</strain>
        <tissue evidence="2">Muscle</tissue>
    </source>
</reference>
<accession>A0ABU7AHT4</accession>
<gene>
    <name evidence="2" type="ORF">ATANTOWER_025434</name>
</gene>
<evidence type="ECO:0000313" key="2">
    <source>
        <dbReference type="EMBL" id="MED6237458.1"/>
    </source>
</evidence>
<organism evidence="2 3">
    <name type="scientific">Ataeniobius toweri</name>
    <dbReference type="NCBI Taxonomy" id="208326"/>
    <lineage>
        <taxon>Eukaryota</taxon>
        <taxon>Metazoa</taxon>
        <taxon>Chordata</taxon>
        <taxon>Craniata</taxon>
        <taxon>Vertebrata</taxon>
        <taxon>Euteleostomi</taxon>
        <taxon>Actinopterygii</taxon>
        <taxon>Neopterygii</taxon>
        <taxon>Teleostei</taxon>
        <taxon>Neoteleostei</taxon>
        <taxon>Acanthomorphata</taxon>
        <taxon>Ovalentaria</taxon>
        <taxon>Atherinomorphae</taxon>
        <taxon>Cyprinodontiformes</taxon>
        <taxon>Goodeidae</taxon>
        <taxon>Ataeniobius</taxon>
    </lineage>
</organism>
<evidence type="ECO:0000256" key="1">
    <source>
        <dbReference type="SAM" id="MobiDB-lite"/>
    </source>
</evidence>
<proteinExistence type="predicted"/>
<feature type="region of interest" description="Disordered" evidence="1">
    <location>
        <begin position="91"/>
        <end position="110"/>
    </location>
</feature>
<name>A0ABU7AHT4_9TELE</name>